<feature type="domain" description="SAC3/GANP/THP3 conserved" evidence="1">
    <location>
        <begin position="31"/>
        <end position="334"/>
    </location>
</feature>
<dbReference type="GO" id="GO:0005813">
    <property type="term" value="C:centrosome"/>
    <property type="evidence" value="ECO:0007669"/>
    <property type="project" value="TreeGrafter"/>
</dbReference>
<accession>A0A8S4SHV8</accession>
<dbReference type="OrthoDB" id="264795at2759"/>
<evidence type="ECO:0000259" key="1">
    <source>
        <dbReference type="Pfam" id="PF03399"/>
    </source>
</evidence>
<evidence type="ECO:0000313" key="3">
    <source>
        <dbReference type="Proteomes" id="UP000838756"/>
    </source>
</evidence>
<protein>
    <submittedName>
        <fullName evidence="2">Jg1013 protein</fullName>
    </submittedName>
</protein>
<name>A0A8S4SHV8_9NEOP</name>
<organism evidence="2 3">
    <name type="scientific">Pararge aegeria aegeria</name>
    <dbReference type="NCBI Taxonomy" id="348720"/>
    <lineage>
        <taxon>Eukaryota</taxon>
        <taxon>Metazoa</taxon>
        <taxon>Ecdysozoa</taxon>
        <taxon>Arthropoda</taxon>
        <taxon>Hexapoda</taxon>
        <taxon>Insecta</taxon>
        <taxon>Pterygota</taxon>
        <taxon>Neoptera</taxon>
        <taxon>Endopterygota</taxon>
        <taxon>Lepidoptera</taxon>
        <taxon>Glossata</taxon>
        <taxon>Ditrysia</taxon>
        <taxon>Papilionoidea</taxon>
        <taxon>Nymphalidae</taxon>
        <taxon>Satyrinae</taxon>
        <taxon>Satyrini</taxon>
        <taxon>Parargina</taxon>
        <taxon>Pararge</taxon>
    </lineage>
</organism>
<dbReference type="GO" id="GO:0051225">
    <property type="term" value="P:spindle assembly"/>
    <property type="evidence" value="ECO:0007669"/>
    <property type="project" value="TreeGrafter"/>
</dbReference>
<dbReference type="Pfam" id="PF03399">
    <property type="entry name" value="SAC3_GANP"/>
    <property type="match status" value="1"/>
</dbReference>
<dbReference type="GO" id="GO:0005819">
    <property type="term" value="C:spindle"/>
    <property type="evidence" value="ECO:0007669"/>
    <property type="project" value="TreeGrafter"/>
</dbReference>
<proteinExistence type="predicted"/>
<dbReference type="PANTHER" id="PTHR12436:SF38">
    <property type="entry name" value="SAC3 DOMAIN-CONTAINING PROTEIN 1"/>
    <property type="match status" value="1"/>
</dbReference>
<dbReference type="InterPro" id="IPR005062">
    <property type="entry name" value="SAC3/GANP/THP3_conserved"/>
</dbReference>
<dbReference type="AlphaFoldDB" id="A0A8S4SHV8"/>
<dbReference type="EMBL" id="CAKXAJ010026306">
    <property type="protein sequence ID" value="CAH2266416.1"/>
    <property type="molecule type" value="Genomic_DNA"/>
</dbReference>
<reference evidence="2" key="1">
    <citation type="submission" date="2022-03" db="EMBL/GenBank/DDBJ databases">
        <authorList>
            <person name="Lindestad O."/>
        </authorList>
    </citation>
    <scope>NUCLEOTIDE SEQUENCE</scope>
</reference>
<keyword evidence="3" id="KW-1185">Reference proteome</keyword>
<dbReference type="Gene3D" id="1.25.40.990">
    <property type="match status" value="1"/>
</dbReference>
<dbReference type="InterPro" id="IPR045107">
    <property type="entry name" value="SAC3/GANP/THP3"/>
</dbReference>
<comment type="caution">
    <text evidence="2">The sequence shown here is derived from an EMBL/GenBank/DDBJ whole genome shotgun (WGS) entry which is preliminary data.</text>
</comment>
<dbReference type="GO" id="GO:0005634">
    <property type="term" value="C:nucleus"/>
    <property type="evidence" value="ECO:0007669"/>
    <property type="project" value="TreeGrafter"/>
</dbReference>
<gene>
    <name evidence="2" type="primary">jg1013</name>
    <name evidence="2" type="ORF">PAEG_LOCUS25269</name>
</gene>
<evidence type="ECO:0000313" key="2">
    <source>
        <dbReference type="EMBL" id="CAH2266416.1"/>
    </source>
</evidence>
<dbReference type="Proteomes" id="UP000838756">
    <property type="component" value="Unassembled WGS sequence"/>
</dbReference>
<sequence length="377" mass="44163">MSNTRDLNETPLHKNNNIVNEICTKGICMEMCPSEEVILRVKEKMVHVLELTRSGHKLVKCYCRSAANSNMAVPQLLRPFRVLSDTVHYLLLEISNRSNIKMSVMYDFLDDRLRAVRQDMTIQRLPPEECVVLLEPMIRFYIYYGYRLCDHPISEFDPVLNKKYLLECMKWFLNCCDVLQNTDKVEDDVDTILTHFNSLDISKTRPELSCDRILVESLYILCNLDSIHPLYRYLCLPNYLKRVSALKLAYNIAIANIKCNFIKIFKLSRKLCPLTFSALCLHHPMIQRRALQAMSFAYNSQYLTVPVEVLKQWLAFNSYEEARSTCMHYGLKVVKEKHGVCFNKHTFKVDVEQHQLTKYYQAKVLQLKLEDVLSYTV</sequence>
<dbReference type="GO" id="GO:0051298">
    <property type="term" value="P:centrosome duplication"/>
    <property type="evidence" value="ECO:0007669"/>
    <property type="project" value="TreeGrafter"/>
</dbReference>
<dbReference type="PANTHER" id="PTHR12436">
    <property type="entry name" value="80 KDA MCM3-ASSOCIATED PROTEIN"/>
    <property type="match status" value="1"/>
</dbReference>